<dbReference type="GO" id="GO:0008374">
    <property type="term" value="F:O-acyltransferase activity"/>
    <property type="evidence" value="ECO:0007669"/>
    <property type="project" value="TreeGrafter"/>
</dbReference>
<sequence>MLSHLNLFARRVLSRVFLPQQSLRIALYRAASCRTATKGAVSRRQPVLMRGAGMVIFDGPVTIGYSESPYFLSGYSFLNPRGPDAVIRFGRNVLTNNNLTIIAEACRITIGDRALIGPEVCILDSDFHGLSVEDRHNPGAVRRADVVIGDDVFIGARATILKGVTVGDGAVIAAGAVVTRDVPARSIVGGNPAAVIRML</sequence>
<dbReference type="PANTHER" id="PTHR23416:SF23">
    <property type="entry name" value="ACETYLTRANSFERASE C18B11.09C-RELATED"/>
    <property type="match status" value="1"/>
</dbReference>
<proteinExistence type="inferred from homology"/>
<evidence type="ECO:0000256" key="4">
    <source>
        <dbReference type="ARBA" id="ARBA00023315"/>
    </source>
</evidence>
<keyword evidence="3" id="KW-0677">Repeat</keyword>
<gene>
    <name evidence="5" type="ORF">EV667_4339</name>
</gene>
<comment type="similarity">
    <text evidence="1">Belongs to the transferase hexapeptide repeat family.</text>
</comment>
<protein>
    <submittedName>
        <fullName evidence="5">Maltose O-acetyltransferase</fullName>
    </submittedName>
</protein>
<evidence type="ECO:0000256" key="2">
    <source>
        <dbReference type="ARBA" id="ARBA00022679"/>
    </source>
</evidence>
<name>A0A4R1H4W6_ANCAQ</name>
<keyword evidence="2 5" id="KW-0808">Transferase</keyword>
<keyword evidence="6" id="KW-1185">Reference proteome</keyword>
<dbReference type="PANTHER" id="PTHR23416">
    <property type="entry name" value="SIALIC ACID SYNTHASE-RELATED"/>
    <property type="match status" value="1"/>
</dbReference>
<evidence type="ECO:0000313" key="6">
    <source>
        <dbReference type="Proteomes" id="UP000295030"/>
    </source>
</evidence>
<comment type="caution">
    <text evidence="5">The sequence shown here is derived from an EMBL/GenBank/DDBJ whole genome shotgun (WGS) entry which is preliminary data.</text>
</comment>
<dbReference type="CDD" id="cd04647">
    <property type="entry name" value="LbH_MAT_like"/>
    <property type="match status" value="1"/>
</dbReference>
<dbReference type="GO" id="GO:0005829">
    <property type="term" value="C:cytosol"/>
    <property type="evidence" value="ECO:0007669"/>
    <property type="project" value="TreeGrafter"/>
</dbReference>
<evidence type="ECO:0000256" key="3">
    <source>
        <dbReference type="ARBA" id="ARBA00022737"/>
    </source>
</evidence>
<dbReference type="InterPro" id="IPR018357">
    <property type="entry name" value="Hexapep_transf_CS"/>
</dbReference>
<dbReference type="Proteomes" id="UP000295030">
    <property type="component" value="Unassembled WGS sequence"/>
</dbReference>
<dbReference type="SUPFAM" id="SSF51161">
    <property type="entry name" value="Trimeric LpxA-like enzymes"/>
    <property type="match status" value="1"/>
</dbReference>
<dbReference type="InterPro" id="IPR011004">
    <property type="entry name" value="Trimer_LpxA-like_sf"/>
</dbReference>
<dbReference type="Pfam" id="PF14602">
    <property type="entry name" value="Hexapep_2"/>
    <property type="match status" value="1"/>
</dbReference>
<evidence type="ECO:0000313" key="5">
    <source>
        <dbReference type="EMBL" id="TCK16744.1"/>
    </source>
</evidence>
<dbReference type="Gene3D" id="2.160.10.10">
    <property type="entry name" value="Hexapeptide repeat proteins"/>
    <property type="match status" value="1"/>
</dbReference>
<dbReference type="PROSITE" id="PS00101">
    <property type="entry name" value="HEXAPEP_TRANSFERASES"/>
    <property type="match status" value="1"/>
</dbReference>
<dbReference type="InterPro" id="IPR001451">
    <property type="entry name" value="Hexapep"/>
</dbReference>
<dbReference type="InterPro" id="IPR051159">
    <property type="entry name" value="Hexapeptide_acetyltransf"/>
</dbReference>
<accession>A0A4R1H4W6</accession>
<reference evidence="5 6" key="1">
    <citation type="submission" date="2019-03" db="EMBL/GenBank/DDBJ databases">
        <title>Genomic Encyclopedia of Type Strains, Phase IV (KMG-IV): sequencing the most valuable type-strain genomes for metagenomic binning, comparative biology and taxonomic classification.</title>
        <authorList>
            <person name="Goeker M."/>
        </authorList>
    </citation>
    <scope>NUCLEOTIDE SEQUENCE [LARGE SCALE GENOMIC DNA]</scope>
    <source>
        <strain evidence="5 6">DSM 101</strain>
    </source>
</reference>
<dbReference type="EMBL" id="SMFY01000006">
    <property type="protein sequence ID" value="TCK16744.1"/>
    <property type="molecule type" value="Genomic_DNA"/>
</dbReference>
<organism evidence="5 6">
    <name type="scientific">Ancylobacter aquaticus</name>
    <dbReference type="NCBI Taxonomy" id="100"/>
    <lineage>
        <taxon>Bacteria</taxon>
        <taxon>Pseudomonadati</taxon>
        <taxon>Pseudomonadota</taxon>
        <taxon>Alphaproteobacteria</taxon>
        <taxon>Hyphomicrobiales</taxon>
        <taxon>Xanthobacteraceae</taxon>
        <taxon>Ancylobacter</taxon>
    </lineage>
</organism>
<keyword evidence="4" id="KW-0012">Acyltransferase</keyword>
<evidence type="ECO:0000256" key="1">
    <source>
        <dbReference type="ARBA" id="ARBA00007274"/>
    </source>
</evidence>
<dbReference type="AlphaFoldDB" id="A0A4R1H4W6"/>